<dbReference type="GO" id="GO:0016787">
    <property type="term" value="F:hydrolase activity"/>
    <property type="evidence" value="ECO:0007669"/>
    <property type="project" value="UniProtKB-KW"/>
</dbReference>
<evidence type="ECO:0000256" key="8">
    <source>
        <dbReference type="SAM" id="MobiDB-lite"/>
    </source>
</evidence>
<dbReference type="PROSITE" id="PS51192">
    <property type="entry name" value="HELICASE_ATP_BIND_1"/>
    <property type="match status" value="1"/>
</dbReference>
<dbReference type="AlphaFoldDB" id="A0A3P8IHV9"/>
<keyword evidence="12" id="KW-1185">Reference proteome</keyword>
<sequence>MAPTDIEKIGTKDFGKPERGLNFQLYDNIPVTQSGPSWNPVKPITPFTEVELHQTIKGNVERAQYIHPTPVQKYALFIIAAKRDLMACAQTGSGKTAAFLLPILNRLLKTGLDDEQPPQSVTGEASPTASVLASNRELSFQMYDEARKFSYRSEVRPSVRYGGASITAQRRELSHGCNILVATPGRLVDMISRGKVILEHVKYLVLDEADPMLDMGFEPQIRRIVEQHLMAPAGQRQALMFSPTFPKQIQTLARDVLHSYIFLAVGRVDCRQHRNRRSSYVSTVPMTNNSKFPAVVLVFWTQPRSQHSHPTALLPPGTPVNIRLLLQMPAEMPTDQQVVPCLLSLQGAIVLTCLQVLEPRSRERRARHFTLPPCSLLPIQYRPTTRSRLMAAMSPHQQPQAAMAAAMVTAMSNGAQATVPGRDPNTSRFSPANNAQPVQNDNSFAIDLGTASSPPATGFSKPGPVIQSVYRGNGVGGWWPTVAAS</sequence>
<keyword evidence="4" id="KW-0347">Helicase</keyword>
<dbReference type="EC" id="3.6.4.13" evidence="1"/>
<dbReference type="FunFam" id="3.40.50.300:FF:000397">
    <property type="entry name" value="Probable ATP-dependent RNA helicase DDX4"/>
    <property type="match status" value="1"/>
</dbReference>
<dbReference type="SUPFAM" id="SSF52540">
    <property type="entry name" value="P-loop containing nucleoside triphosphate hydrolases"/>
    <property type="match status" value="1"/>
</dbReference>
<feature type="compositionally biased region" description="Polar residues" evidence="8">
    <location>
        <begin position="424"/>
        <end position="438"/>
    </location>
</feature>
<feature type="domain" description="DEAD-box RNA helicase Q" evidence="10">
    <location>
        <begin position="45"/>
        <end position="73"/>
    </location>
</feature>
<keyword evidence="5" id="KW-0067">ATP-binding</keyword>
<dbReference type="InterPro" id="IPR014014">
    <property type="entry name" value="RNA_helicase_DEAD_Q_motif"/>
</dbReference>
<evidence type="ECO:0000256" key="1">
    <source>
        <dbReference type="ARBA" id="ARBA00012552"/>
    </source>
</evidence>
<keyword evidence="3" id="KW-0378">Hydrolase</keyword>
<organism evidence="11 12">
    <name type="scientific">Echinostoma caproni</name>
    <dbReference type="NCBI Taxonomy" id="27848"/>
    <lineage>
        <taxon>Eukaryota</taxon>
        <taxon>Metazoa</taxon>
        <taxon>Spiralia</taxon>
        <taxon>Lophotrochozoa</taxon>
        <taxon>Platyhelminthes</taxon>
        <taxon>Trematoda</taxon>
        <taxon>Digenea</taxon>
        <taxon>Plagiorchiida</taxon>
        <taxon>Echinostomata</taxon>
        <taxon>Echinostomatoidea</taxon>
        <taxon>Echinostomatidae</taxon>
        <taxon>Echinostoma</taxon>
    </lineage>
</organism>
<dbReference type="Gene3D" id="3.40.50.300">
    <property type="entry name" value="P-loop containing nucleotide triphosphate hydrolases"/>
    <property type="match status" value="1"/>
</dbReference>
<dbReference type="InterPro" id="IPR027417">
    <property type="entry name" value="P-loop_NTPase"/>
</dbReference>
<evidence type="ECO:0000256" key="5">
    <source>
        <dbReference type="ARBA" id="ARBA00022840"/>
    </source>
</evidence>
<evidence type="ECO:0000259" key="10">
    <source>
        <dbReference type="PROSITE" id="PS51195"/>
    </source>
</evidence>
<dbReference type="OrthoDB" id="196131at2759"/>
<gene>
    <name evidence="11" type="ORF">ECPE_LOCUS18091</name>
</gene>
<evidence type="ECO:0000256" key="6">
    <source>
        <dbReference type="ARBA" id="ARBA00047984"/>
    </source>
</evidence>
<comment type="catalytic activity">
    <reaction evidence="6">
        <text>ATP + H2O = ADP + phosphate + H(+)</text>
        <dbReference type="Rhea" id="RHEA:13065"/>
        <dbReference type="ChEBI" id="CHEBI:15377"/>
        <dbReference type="ChEBI" id="CHEBI:15378"/>
        <dbReference type="ChEBI" id="CHEBI:30616"/>
        <dbReference type="ChEBI" id="CHEBI:43474"/>
        <dbReference type="ChEBI" id="CHEBI:456216"/>
        <dbReference type="EC" id="3.6.4.13"/>
    </reaction>
</comment>
<dbReference type="EMBL" id="UZAN01074495">
    <property type="protein sequence ID" value="VDP95568.1"/>
    <property type="molecule type" value="Genomic_DNA"/>
</dbReference>
<dbReference type="InterPro" id="IPR011545">
    <property type="entry name" value="DEAD/DEAH_box_helicase_dom"/>
</dbReference>
<proteinExistence type="predicted"/>
<dbReference type="SMART" id="SM00487">
    <property type="entry name" value="DEXDc"/>
    <property type="match status" value="1"/>
</dbReference>
<evidence type="ECO:0000256" key="4">
    <source>
        <dbReference type="ARBA" id="ARBA00022806"/>
    </source>
</evidence>
<evidence type="ECO:0000259" key="9">
    <source>
        <dbReference type="PROSITE" id="PS51192"/>
    </source>
</evidence>
<dbReference type="GO" id="GO:0005524">
    <property type="term" value="F:ATP binding"/>
    <property type="evidence" value="ECO:0007669"/>
    <property type="project" value="UniProtKB-KW"/>
</dbReference>
<dbReference type="PROSITE" id="PS51195">
    <property type="entry name" value="Q_MOTIF"/>
    <property type="match status" value="1"/>
</dbReference>
<reference evidence="11 12" key="1">
    <citation type="submission" date="2018-11" db="EMBL/GenBank/DDBJ databases">
        <authorList>
            <consortium name="Pathogen Informatics"/>
        </authorList>
    </citation>
    <scope>NUCLEOTIDE SEQUENCE [LARGE SCALE GENOMIC DNA]</scope>
    <source>
        <strain evidence="11 12">Egypt</strain>
    </source>
</reference>
<feature type="region of interest" description="Disordered" evidence="8">
    <location>
        <begin position="416"/>
        <end position="438"/>
    </location>
</feature>
<dbReference type="GO" id="GO:0003724">
    <property type="term" value="F:RNA helicase activity"/>
    <property type="evidence" value="ECO:0007669"/>
    <property type="project" value="UniProtKB-EC"/>
</dbReference>
<evidence type="ECO:0000256" key="2">
    <source>
        <dbReference type="ARBA" id="ARBA00022741"/>
    </source>
</evidence>
<keyword evidence="2" id="KW-0547">Nucleotide-binding</keyword>
<accession>A0A3P8IHV9</accession>
<dbReference type="Proteomes" id="UP000272942">
    <property type="component" value="Unassembled WGS sequence"/>
</dbReference>
<evidence type="ECO:0000256" key="7">
    <source>
        <dbReference type="PROSITE-ProRule" id="PRU00552"/>
    </source>
</evidence>
<name>A0A3P8IHV9_9TREM</name>
<evidence type="ECO:0000313" key="11">
    <source>
        <dbReference type="EMBL" id="VDP95568.1"/>
    </source>
</evidence>
<dbReference type="InterPro" id="IPR014001">
    <property type="entry name" value="Helicase_ATP-bd"/>
</dbReference>
<dbReference type="Pfam" id="PF00270">
    <property type="entry name" value="DEAD"/>
    <property type="match status" value="1"/>
</dbReference>
<evidence type="ECO:0000313" key="12">
    <source>
        <dbReference type="Proteomes" id="UP000272942"/>
    </source>
</evidence>
<feature type="domain" description="Helicase ATP-binding" evidence="9">
    <location>
        <begin position="76"/>
        <end position="263"/>
    </location>
</feature>
<evidence type="ECO:0000256" key="3">
    <source>
        <dbReference type="ARBA" id="ARBA00022801"/>
    </source>
</evidence>
<feature type="short sequence motif" description="Q motif" evidence="7">
    <location>
        <begin position="45"/>
        <end position="73"/>
    </location>
</feature>
<dbReference type="PANTHER" id="PTHR47958">
    <property type="entry name" value="ATP-DEPENDENT RNA HELICASE DBP3"/>
    <property type="match status" value="1"/>
</dbReference>
<dbReference type="GO" id="GO:0003676">
    <property type="term" value="F:nucleic acid binding"/>
    <property type="evidence" value="ECO:0007669"/>
    <property type="project" value="InterPro"/>
</dbReference>
<protein>
    <recommendedName>
        <fullName evidence="1">RNA helicase</fullName>
        <ecNumber evidence="1">3.6.4.13</ecNumber>
    </recommendedName>
</protein>